<dbReference type="Proteomes" id="UP001056120">
    <property type="component" value="Linkage Group LG15"/>
</dbReference>
<sequence>MADTIPTGQVGCFNMKARYKAGKSSFNILNDIDRLMSEKSNIEWTDEPKPLGKVSSTKVSTSTVVHEDDDGTQRRLKYALKSLESDDNKTRIMALSVLALDNLPGLVVCQWNGVATAGGVKASFTSEHY</sequence>
<proteinExistence type="predicted"/>
<name>A0ACB9G033_9ASTR</name>
<keyword evidence="2" id="KW-1185">Reference proteome</keyword>
<organism evidence="1 2">
    <name type="scientific">Smallanthus sonchifolius</name>
    <dbReference type="NCBI Taxonomy" id="185202"/>
    <lineage>
        <taxon>Eukaryota</taxon>
        <taxon>Viridiplantae</taxon>
        <taxon>Streptophyta</taxon>
        <taxon>Embryophyta</taxon>
        <taxon>Tracheophyta</taxon>
        <taxon>Spermatophyta</taxon>
        <taxon>Magnoliopsida</taxon>
        <taxon>eudicotyledons</taxon>
        <taxon>Gunneridae</taxon>
        <taxon>Pentapetalae</taxon>
        <taxon>asterids</taxon>
        <taxon>campanulids</taxon>
        <taxon>Asterales</taxon>
        <taxon>Asteraceae</taxon>
        <taxon>Asteroideae</taxon>
        <taxon>Heliantheae alliance</taxon>
        <taxon>Millerieae</taxon>
        <taxon>Smallanthus</taxon>
    </lineage>
</organism>
<reference evidence="2" key="1">
    <citation type="journal article" date="2022" name="Mol. Ecol. Resour.">
        <title>The genomes of chicory, endive, great burdock and yacon provide insights into Asteraceae palaeo-polyploidization history and plant inulin production.</title>
        <authorList>
            <person name="Fan W."/>
            <person name="Wang S."/>
            <person name="Wang H."/>
            <person name="Wang A."/>
            <person name="Jiang F."/>
            <person name="Liu H."/>
            <person name="Zhao H."/>
            <person name="Xu D."/>
            <person name="Zhang Y."/>
        </authorList>
    </citation>
    <scope>NUCLEOTIDE SEQUENCE [LARGE SCALE GENOMIC DNA]</scope>
    <source>
        <strain evidence="2">cv. Yunnan</strain>
    </source>
</reference>
<dbReference type="EMBL" id="CM042032">
    <property type="protein sequence ID" value="KAI3776411.1"/>
    <property type="molecule type" value="Genomic_DNA"/>
</dbReference>
<accession>A0ACB9G033</accession>
<protein>
    <submittedName>
        <fullName evidence="1">Uncharacterized protein</fullName>
    </submittedName>
</protein>
<reference evidence="1 2" key="2">
    <citation type="journal article" date="2022" name="Mol. Ecol. Resour.">
        <title>The genomes of chicory, endive, great burdock and yacon provide insights into Asteraceae paleo-polyploidization history and plant inulin production.</title>
        <authorList>
            <person name="Fan W."/>
            <person name="Wang S."/>
            <person name="Wang H."/>
            <person name="Wang A."/>
            <person name="Jiang F."/>
            <person name="Liu H."/>
            <person name="Zhao H."/>
            <person name="Xu D."/>
            <person name="Zhang Y."/>
        </authorList>
    </citation>
    <scope>NUCLEOTIDE SEQUENCE [LARGE SCALE GENOMIC DNA]</scope>
    <source>
        <strain evidence="2">cv. Yunnan</strain>
        <tissue evidence="1">Leaves</tissue>
    </source>
</reference>
<evidence type="ECO:0000313" key="2">
    <source>
        <dbReference type="Proteomes" id="UP001056120"/>
    </source>
</evidence>
<comment type="caution">
    <text evidence="1">The sequence shown here is derived from an EMBL/GenBank/DDBJ whole genome shotgun (WGS) entry which is preliminary data.</text>
</comment>
<gene>
    <name evidence="1" type="ORF">L1987_46192</name>
</gene>
<evidence type="ECO:0000313" key="1">
    <source>
        <dbReference type="EMBL" id="KAI3776411.1"/>
    </source>
</evidence>